<evidence type="ECO:0000259" key="2">
    <source>
        <dbReference type="Pfam" id="PF03795"/>
    </source>
</evidence>
<dbReference type="PANTHER" id="PTHR35174">
    <property type="entry name" value="BLL7171 PROTEIN-RELATED"/>
    <property type="match status" value="1"/>
</dbReference>
<dbReference type="Pfam" id="PF03795">
    <property type="entry name" value="YCII"/>
    <property type="match status" value="1"/>
</dbReference>
<dbReference type="STRING" id="363754.RHSP_53842"/>
<evidence type="ECO:0000313" key="4">
    <source>
        <dbReference type="Proteomes" id="UP000012429"/>
    </source>
</evidence>
<gene>
    <name evidence="3" type="ORF">RHSP_53842</name>
</gene>
<comment type="caution">
    <text evidence="3">The sequence shown here is derived from an EMBL/GenBank/DDBJ whole genome shotgun (WGS) entry which is preliminary data.</text>
</comment>
<comment type="similarity">
    <text evidence="1">Belongs to the YciI family.</text>
</comment>
<sequence length="119" mass="12869">MKYMALIYSAPDSSPNFGTPEFGSLMSAYQAVTERFAKDGVLVAGDALEAPSTATTVSVRNGRTETLDGPFAESKEQLGGFYIFDCANLDDAIRYAAMIPTATYGRVEVRPIRNLANML</sequence>
<feature type="domain" description="YCII-related" evidence="2">
    <location>
        <begin position="1"/>
        <end position="114"/>
    </location>
</feature>
<dbReference type="PANTHER" id="PTHR35174:SF3">
    <property type="entry name" value="BLL7171 PROTEIN"/>
    <property type="match status" value="1"/>
</dbReference>
<organism evidence="3 4">
    <name type="scientific">Rhizobium freirei PRF 81</name>
    <dbReference type="NCBI Taxonomy" id="363754"/>
    <lineage>
        <taxon>Bacteria</taxon>
        <taxon>Pseudomonadati</taxon>
        <taxon>Pseudomonadota</taxon>
        <taxon>Alphaproteobacteria</taxon>
        <taxon>Hyphomicrobiales</taxon>
        <taxon>Rhizobiaceae</taxon>
        <taxon>Rhizobium/Agrobacterium group</taxon>
        <taxon>Rhizobium</taxon>
    </lineage>
</organism>
<dbReference type="InterPro" id="IPR011008">
    <property type="entry name" value="Dimeric_a/b-barrel"/>
</dbReference>
<keyword evidence="4" id="KW-1185">Reference proteome</keyword>
<dbReference type="Gene3D" id="3.30.70.1060">
    <property type="entry name" value="Dimeric alpha+beta barrel"/>
    <property type="match status" value="1"/>
</dbReference>
<proteinExistence type="inferred from homology"/>
<dbReference type="Proteomes" id="UP000012429">
    <property type="component" value="Unassembled WGS sequence"/>
</dbReference>
<protein>
    <submittedName>
        <fullName evidence="3">DGPFAETKE family protein</fullName>
    </submittedName>
</protein>
<dbReference type="AlphaFoldDB" id="N6TY21"/>
<dbReference type="EMBL" id="AQHN01000084">
    <property type="protein sequence ID" value="ENN85314.1"/>
    <property type="molecule type" value="Genomic_DNA"/>
</dbReference>
<name>N6TY21_9HYPH</name>
<dbReference type="OrthoDB" id="9807535at2"/>
<dbReference type="InterPro" id="IPR005545">
    <property type="entry name" value="YCII"/>
</dbReference>
<dbReference type="RefSeq" id="WP_004125293.1">
    <property type="nucleotide sequence ID" value="NZ_AQHN01000084.1"/>
</dbReference>
<dbReference type="PATRIC" id="fig|363754.4.peg.5400"/>
<dbReference type="SUPFAM" id="SSF54909">
    <property type="entry name" value="Dimeric alpha+beta barrel"/>
    <property type="match status" value="1"/>
</dbReference>
<accession>N6TY21</accession>
<evidence type="ECO:0000313" key="3">
    <source>
        <dbReference type="EMBL" id="ENN85314.1"/>
    </source>
</evidence>
<reference evidence="3 4" key="1">
    <citation type="journal article" date="2012" name="BMC Genomics">
        <title>Genomic basis of broad host range and environmental adaptability of Rhizobium tropici CIAT 899 and Rhizobium sp. PRF 81 which are used in inoculants for common bean (Phaseolus vulgaris L.).</title>
        <authorList>
            <person name="Ormeno-Orrillo E."/>
            <person name="Menna P."/>
            <person name="Almeida L.G."/>
            <person name="Ollero F.J."/>
            <person name="Nicolas M.F."/>
            <person name="Pains Rodrigues E."/>
            <person name="Shigueyoshi Nakatani A."/>
            <person name="Silva Batista J.S."/>
            <person name="Oliveira Chueire L.M."/>
            <person name="Souza R.C."/>
            <person name="Ribeiro Vasconcelos A.T."/>
            <person name="Megias M."/>
            <person name="Hungria M."/>
            <person name="Martinez-Romero E."/>
        </authorList>
    </citation>
    <scope>NUCLEOTIDE SEQUENCE [LARGE SCALE GENOMIC DNA]</scope>
    <source>
        <strain evidence="3 4">PRF 81</strain>
    </source>
</reference>
<evidence type="ECO:0000256" key="1">
    <source>
        <dbReference type="ARBA" id="ARBA00007689"/>
    </source>
</evidence>